<keyword evidence="2" id="KW-0456">Lyase</keyword>
<comment type="similarity">
    <text evidence="1 2">Belongs to the terpene synthase family.</text>
</comment>
<dbReference type="Gene3D" id="1.10.600.10">
    <property type="entry name" value="Farnesyl Diphosphate Synthase"/>
    <property type="match status" value="1"/>
</dbReference>
<keyword evidence="4" id="KW-1185">Reference proteome</keyword>
<sequence>MIKLSDVSPVYGNVYLTKKGVDERDLTKLRKLDGVRYRNIDQKWIDDNGDIYKEIDKYTGKKFWLQMNCKSMNAKGEFVENVDIKLLYPCGINTVPDQDIDHIREVDQEFMNIIIDLGIISGEDDPNYKRYSKVRATGVACLMTPGQTLKDMYGLAHYAFFSVVYDDFIGENKNDYTYAELSVMTAAIADIMNGKEVDMKKLREKIHDHEPEVKRDFFRKILKFVKLQYKDMDSHRHLGVDPIHYIKTYLQWIDSIHIEQCKEWPHELNNPELYKKGQQQLRLVTIAAIISLEMILYYKGVSIDQNIRDTFLFKFFYDLLCQQTCRMNDIMSFPKEYAFGDEGNVVMLHMRDGLSASEAIQKAAKECNDLTTQINQIGNLLLKVHKGNEQVVKVVENLWWTAHGHMQWYHYTPRYQPGMVCHCIVEDDE</sequence>
<protein>
    <recommendedName>
        <fullName evidence="2">Terpene synthase</fullName>
        <ecNumber evidence="2">4.2.3.-</ecNumber>
    </recommendedName>
</protein>
<keyword evidence="2" id="KW-0460">Magnesium</keyword>
<dbReference type="EMBL" id="CAXLJM020000164">
    <property type="protein sequence ID" value="CAL8146556.1"/>
    <property type="molecule type" value="Genomic_DNA"/>
</dbReference>
<comment type="caution">
    <text evidence="3">The sequence shown here is derived from an EMBL/GenBank/DDBJ whole genome shotgun (WGS) entry which is preliminary data.</text>
</comment>
<dbReference type="Pfam" id="PF19086">
    <property type="entry name" value="Terpene_syn_C_2"/>
    <property type="match status" value="1"/>
</dbReference>
<name>A0ABP1S7X1_9HEXA</name>
<evidence type="ECO:0000313" key="3">
    <source>
        <dbReference type="EMBL" id="CAL8146556.1"/>
    </source>
</evidence>
<gene>
    <name evidence="3" type="ORF">ODALV1_LOCUS30855</name>
</gene>
<dbReference type="EC" id="4.2.3.-" evidence="2"/>
<dbReference type="InterPro" id="IPR008949">
    <property type="entry name" value="Isoprenoid_synthase_dom_sf"/>
</dbReference>
<dbReference type="Proteomes" id="UP001642540">
    <property type="component" value="Unassembled WGS sequence"/>
</dbReference>
<dbReference type="SUPFAM" id="SSF48576">
    <property type="entry name" value="Terpenoid synthases"/>
    <property type="match status" value="1"/>
</dbReference>
<comment type="cofactor">
    <cofactor evidence="2">
        <name>Mg(2+)</name>
        <dbReference type="ChEBI" id="CHEBI:18420"/>
    </cofactor>
</comment>
<dbReference type="PANTHER" id="PTHR35201:SF4">
    <property type="entry name" value="BETA-PINACENE SYNTHASE-RELATED"/>
    <property type="match status" value="1"/>
</dbReference>
<proteinExistence type="inferred from homology"/>
<dbReference type="PANTHER" id="PTHR35201">
    <property type="entry name" value="TERPENE SYNTHASE"/>
    <property type="match status" value="1"/>
</dbReference>
<evidence type="ECO:0000256" key="2">
    <source>
        <dbReference type="RuleBase" id="RU366034"/>
    </source>
</evidence>
<organism evidence="3 4">
    <name type="scientific">Orchesella dallaii</name>
    <dbReference type="NCBI Taxonomy" id="48710"/>
    <lineage>
        <taxon>Eukaryota</taxon>
        <taxon>Metazoa</taxon>
        <taxon>Ecdysozoa</taxon>
        <taxon>Arthropoda</taxon>
        <taxon>Hexapoda</taxon>
        <taxon>Collembola</taxon>
        <taxon>Entomobryomorpha</taxon>
        <taxon>Entomobryoidea</taxon>
        <taxon>Orchesellidae</taxon>
        <taxon>Orchesellinae</taxon>
        <taxon>Orchesella</taxon>
    </lineage>
</organism>
<accession>A0ABP1S7X1</accession>
<dbReference type="InterPro" id="IPR034686">
    <property type="entry name" value="Terpene_cyclase-like_2"/>
</dbReference>
<evidence type="ECO:0000313" key="4">
    <source>
        <dbReference type="Proteomes" id="UP001642540"/>
    </source>
</evidence>
<keyword evidence="2" id="KW-0479">Metal-binding</keyword>
<reference evidence="3 4" key="1">
    <citation type="submission" date="2024-08" db="EMBL/GenBank/DDBJ databases">
        <authorList>
            <person name="Cucini C."/>
            <person name="Frati F."/>
        </authorList>
    </citation>
    <scope>NUCLEOTIDE SEQUENCE [LARGE SCALE GENOMIC DNA]</scope>
</reference>
<evidence type="ECO:0000256" key="1">
    <source>
        <dbReference type="ARBA" id="ARBA00006333"/>
    </source>
</evidence>